<evidence type="ECO:0000313" key="2">
    <source>
        <dbReference type="EMBL" id="KIP51765.1"/>
    </source>
</evidence>
<evidence type="ECO:0000256" key="1">
    <source>
        <dbReference type="SAM" id="SignalP"/>
    </source>
</evidence>
<dbReference type="OrthoDB" id="73040at2"/>
<dbReference type="InterPro" id="IPR047808">
    <property type="entry name" value="CueP-like"/>
</dbReference>
<name>A0A0D0H3K6_9MICO</name>
<dbReference type="Pfam" id="PF21172">
    <property type="entry name" value="CueP"/>
    <property type="match status" value="1"/>
</dbReference>
<evidence type="ECO:0000313" key="3">
    <source>
        <dbReference type="Proteomes" id="UP000032120"/>
    </source>
</evidence>
<organism evidence="2 3">
    <name type="scientific">Leucobacter komagatae</name>
    <dbReference type="NCBI Taxonomy" id="55969"/>
    <lineage>
        <taxon>Bacteria</taxon>
        <taxon>Bacillati</taxon>
        <taxon>Actinomycetota</taxon>
        <taxon>Actinomycetes</taxon>
        <taxon>Micrococcales</taxon>
        <taxon>Microbacteriaceae</taxon>
        <taxon>Leucobacter</taxon>
    </lineage>
</organism>
<dbReference type="PROSITE" id="PS51257">
    <property type="entry name" value="PROKAR_LIPOPROTEIN"/>
    <property type="match status" value="1"/>
</dbReference>
<feature type="signal peptide" evidence="1">
    <location>
        <begin position="1"/>
        <end position="25"/>
    </location>
</feature>
<comment type="caution">
    <text evidence="2">The sequence shown here is derived from an EMBL/GenBank/DDBJ whole genome shotgun (WGS) entry which is preliminary data.</text>
</comment>
<dbReference type="EMBL" id="JXSQ01000023">
    <property type="protein sequence ID" value="KIP51765.1"/>
    <property type="molecule type" value="Genomic_DNA"/>
</dbReference>
<reference evidence="2 3" key="1">
    <citation type="submission" date="2015-01" db="EMBL/GenBank/DDBJ databases">
        <title>Draft genome sequence of Leucobacter komagatae strain VKM ST2845.</title>
        <authorList>
            <person name="Karlyshev A.V."/>
            <person name="Kudryashova E.B."/>
        </authorList>
    </citation>
    <scope>NUCLEOTIDE SEQUENCE [LARGE SCALE GENOMIC DNA]</scope>
    <source>
        <strain evidence="2 3">VKM ST2845</strain>
    </source>
</reference>
<sequence length="196" mass="20398">MGIRTALLPLLAAALLLTGCAASDAQEPDASAATDGTLEQIASLGIDTSDPAAIVEGLDTLPVDRRPAPEALTVSVMPQEIVLQPGDVSLPLGDAGFYLSIAPYVEQTHPCTFHSLTTCLGELQNTPIELTITDAISEEVIVSKITATADNGFVGVWLPHDGEFDVRIVSAEGAAEQRVTTGADDPTCLTSMQLLT</sequence>
<dbReference type="AlphaFoldDB" id="A0A0D0H3K6"/>
<accession>A0A0D0H3K6</accession>
<feature type="chain" id="PRO_5038639199" evidence="1">
    <location>
        <begin position="26"/>
        <end position="196"/>
    </location>
</feature>
<keyword evidence="1" id="KW-0732">Signal</keyword>
<proteinExistence type="predicted"/>
<dbReference type="Gene3D" id="2.60.40.3700">
    <property type="match status" value="1"/>
</dbReference>
<dbReference type="NCBIfam" id="NF038094">
    <property type="entry name" value="CueP_fam"/>
    <property type="match status" value="1"/>
</dbReference>
<dbReference type="Proteomes" id="UP000032120">
    <property type="component" value="Unassembled WGS sequence"/>
</dbReference>
<keyword evidence="3" id="KW-1185">Reference proteome</keyword>
<dbReference type="RefSeq" id="WP_042544967.1">
    <property type="nucleotide sequence ID" value="NZ_JXSQ01000023.1"/>
</dbReference>
<gene>
    <name evidence="2" type="ORF">SD72_13385</name>
</gene>
<protein>
    <submittedName>
        <fullName evidence="2">Uncharacterized protein</fullName>
    </submittedName>
</protein>